<proteinExistence type="predicted"/>
<dbReference type="RefSeq" id="WP_136372955.1">
    <property type="nucleotide sequence ID" value="NZ_SSOB01000047.1"/>
</dbReference>
<evidence type="ECO:0000313" key="2">
    <source>
        <dbReference type="Proteomes" id="UP000310636"/>
    </source>
</evidence>
<sequence>MDNILVEIYLPVAGRCFDVYIPLTSRLHEVEVLLAKAFMEVSGGYFVGSPDSVLCDRESGTVLDINKSALELGMCNGSRLMLI</sequence>
<dbReference type="GO" id="GO:0032259">
    <property type="term" value="P:methylation"/>
    <property type="evidence" value="ECO:0007669"/>
    <property type="project" value="UniProtKB-KW"/>
</dbReference>
<organism evidence="1 2">
    <name type="scientific">Cohnella fermenti</name>
    <dbReference type="NCBI Taxonomy" id="2565925"/>
    <lineage>
        <taxon>Bacteria</taxon>
        <taxon>Bacillati</taxon>
        <taxon>Bacillota</taxon>
        <taxon>Bacilli</taxon>
        <taxon>Bacillales</taxon>
        <taxon>Paenibacillaceae</taxon>
        <taxon>Cohnella</taxon>
    </lineage>
</organism>
<gene>
    <name evidence="1" type="ORF">E6C55_27005</name>
</gene>
<comment type="caution">
    <text evidence="1">The sequence shown here is derived from an EMBL/GenBank/DDBJ whole genome shotgun (WGS) entry which is preliminary data.</text>
</comment>
<name>A0A4S4BJN7_9BACL</name>
<reference evidence="1 2" key="1">
    <citation type="submission" date="2019-04" db="EMBL/GenBank/DDBJ databases">
        <title>Cohnella sp. nov. isolated from preserved vegetables.</title>
        <authorList>
            <person name="Lin S.-Y."/>
            <person name="Hung M.-H."/>
            <person name="Young C.-C."/>
        </authorList>
    </citation>
    <scope>NUCLEOTIDE SEQUENCE [LARGE SCALE GENOMIC DNA]</scope>
    <source>
        <strain evidence="1 2">CC-MHH1044</strain>
    </source>
</reference>
<dbReference type="GO" id="GO:0008168">
    <property type="term" value="F:methyltransferase activity"/>
    <property type="evidence" value="ECO:0007669"/>
    <property type="project" value="UniProtKB-KW"/>
</dbReference>
<dbReference type="EMBL" id="SSOB01000047">
    <property type="protein sequence ID" value="THF73922.1"/>
    <property type="molecule type" value="Genomic_DNA"/>
</dbReference>
<accession>A0A4S4BJN7</accession>
<keyword evidence="1" id="KW-0489">Methyltransferase</keyword>
<protein>
    <submittedName>
        <fullName evidence="1">Methyltransferase</fullName>
    </submittedName>
</protein>
<keyword evidence="2" id="KW-1185">Reference proteome</keyword>
<dbReference type="OrthoDB" id="1914848at2"/>
<dbReference type="AlphaFoldDB" id="A0A4S4BJN7"/>
<keyword evidence="1" id="KW-0808">Transferase</keyword>
<dbReference type="Proteomes" id="UP000310636">
    <property type="component" value="Unassembled WGS sequence"/>
</dbReference>
<evidence type="ECO:0000313" key="1">
    <source>
        <dbReference type="EMBL" id="THF73922.1"/>
    </source>
</evidence>